<dbReference type="InterPro" id="IPR036388">
    <property type="entry name" value="WH-like_DNA-bd_sf"/>
</dbReference>
<reference evidence="2" key="1">
    <citation type="submission" date="2017-09" db="EMBL/GenBank/DDBJ databases">
        <title>Depth-based differentiation of microbial function through sediment-hosted aquifers and enrichment of novel symbionts in the deep terrestrial subsurface.</title>
        <authorList>
            <person name="Probst A.J."/>
            <person name="Ladd B."/>
            <person name="Jarett J.K."/>
            <person name="Geller-Mcgrath D.E."/>
            <person name="Sieber C.M.K."/>
            <person name="Emerson J.B."/>
            <person name="Anantharaman K."/>
            <person name="Thomas B.C."/>
            <person name="Malmstrom R."/>
            <person name="Stieglmeier M."/>
            <person name="Klingl A."/>
            <person name="Woyke T."/>
            <person name="Ryan C.M."/>
            <person name="Banfield J.F."/>
        </authorList>
    </citation>
    <scope>NUCLEOTIDE SEQUENCE [LARGE SCALE GENOMIC DNA]</scope>
</reference>
<accession>A0A2H0V9C5</accession>
<name>A0A2H0V9C5_9BACT</name>
<dbReference type="AlphaFoldDB" id="A0A2H0V9C5"/>
<dbReference type="PROSITE" id="PS51197">
    <property type="entry name" value="HTH_RRF2_2"/>
    <property type="match status" value="1"/>
</dbReference>
<dbReference type="InterPro" id="IPR000944">
    <property type="entry name" value="Tscrpt_reg_Rrf2"/>
</dbReference>
<gene>
    <name evidence="1" type="ORF">COT93_01100</name>
</gene>
<evidence type="ECO:0000313" key="1">
    <source>
        <dbReference type="EMBL" id="PIR95707.1"/>
    </source>
</evidence>
<dbReference type="Pfam" id="PF02082">
    <property type="entry name" value="Rrf2"/>
    <property type="match status" value="1"/>
</dbReference>
<dbReference type="PANTHER" id="PTHR33221:SF9">
    <property type="entry name" value="RRF2 FAMILY PROTEIN"/>
    <property type="match status" value="1"/>
</dbReference>
<dbReference type="InterPro" id="IPR030489">
    <property type="entry name" value="TR_Rrf2-type_CS"/>
</dbReference>
<dbReference type="GO" id="GO:0005829">
    <property type="term" value="C:cytosol"/>
    <property type="evidence" value="ECO:0007669"/>
    <property type="project" value="TreeGrafter"/>
</dbReference>
<comment type="caution">
    <text evidence="1">The sequence shown here is derived from an EMBL/GenBank/DDBJ whole genome shotgun (WGS) entry which is preliminary data.</text>
</comment>
<protein>
    <submittedName>
        <fullName evidence="1">AsnC family transcriptional regulator</fullName>
    </submittedName>
</protein>
<dbReference type="EMBL" id="PFAL01000012">
    <property type="protein sequence ID" value="PIR95707.1"/>
    <property type="molecule type" value="Genomic_DNA"/>
</dbReference>
<dbReference type="GO" id="GO:0003700">
    <property type="term" value="F:DNA-binding transcription factor activity"/>
    <property type="evidence" value="ECO:0007669"/>
    <property type="project" value="TreeGrafter"/>
</dbReference>
<dbReference type="SUPFAM" id="SSF46785">
    <property type="entry name" value="Winged helix' DNA-binding domain"/>
    <property type="match status" value="1"/>
</dbReference>
<dbReference type="NCBIfam" id="TIGR00738">
    <property type="entry name" value="rrf2_super"/>
    <property type="match status" value="1"/>
</dbReference>
<dbReference type="PANTHER" id="PTHR33221">
    <property type="entry name" value="WINGED HELIX-TURN-HELIX TRANSCRIPTIONAL REGULATOR, RRF2 FAMILY"/>
    <property type="match status" value="1"/>
</dbReference>
<dbReference type="PROSITE" id="PS01332">
    <property type="entry name" value="HTH_RRF2_1"/>
    <property type="match status" value="1"/>
</dbReference>
<proteinExistence type="predicted"/>
<organism evidence="1 2">
    <name type="scientific">Candidatus Falkowbacteria bacterium CG10_big_fil_rev_8_21_14_0_10_37_18</name>
    <dbReference type="NCBI Taxonomy" id="1974562"/>
    <lineage>
        <taxon>Bacteria</taxon>
        <taxon>Candidatus Falkowiibacteriota</taxon>
    </lineage>
</organism>
<dbReference type="Gene3D" id="1.10.10.10">
    <property type="entry name" value="Winged helix-like DNA-binding domain superfamily/Winged helix DNA-binding domain"/>
    <property type="match status" value="1"/>
</dbReference>
<sequence>MFKLKVKIDYGLMIMIELAGHPNEIVSLSGLAKNMHISSVYLIQIARSLVRAGLIKSKEGAGGGYFLSRPADKISILEIIEALEGRSYIRGDEISAKFHCYRQSAWGEILSDIKKVLKKKSLSSMLKMTNKI</sequence>
<dbReference type="InterPro" id="IPR036390">
    <property type="entry name" value="WH_DNA-bd_sf"/>
</dbReference>
<dbReference type="Proteomes" id="UP000229972">
    <property type="component" value="Unassembled WGS sequence"/>
</dbReference>
<evidence type="ECO:0000313" key="2">
    <source>
        <dbReference type="Proteomes" id="UP000229972"/>
    </source>
</evidence>